<dbReference type="Pfam" id="PF17203">
    <property type="entry name" value="sCache_3_2"/>
    <property type="match status" value="1"/>
</dbReference>
<dbReference type="FunFam" id="3.30.565.10:FF:000010">
    <property type="entry name" value="Sensor histidine kinase RcsC"/>
    <property type="match status" value="1"/>
</dbReference>
<dbReference type="Gene3D" id="3.40.50.2300">
    <property type="match status" value="1"/>
</dbReference>
<keyword evidence="5 17" id="KW-0597">Phosphoprotein</keyword>
<dbReference type="Gene3D" id="1.10.287.130">
    <property type="match status" value="1"/>
</dbReference>
<keyword evidence="13 19" id="KW-0472">Membrane</keyword>
<evidence type="ECO:0000256" key="15">
    <source>
        <dbReference type="ARBA" id="ARBA00070152"/>
    </source>
</evidence>
<dbReference type="GO" id="GO:0005886">
    <property type="term" value="C:plasma membrane"/>
    <property type="evidence" value="ECO:0007669"/>
    <property type="project" value="UniProtKB-SubCell"/>
</dbReference>
<feature type="coiled-coil region" evidence="18">
    <location>
        <begin position="234"/>
        <end position="261"/>
    </location>
</feature>
<comment type="subcellular location">
    <subcellularLocation>
        <location evidence="2">Cell membrane</location>
        <topology evidence="2">Multi-pass membrane protein</topology>
    </subcellularLocation>
</comment>
<dbReference type="InterPro" id="IPR003660">
    <property type="entry name" value="HAMP_dom"/>
</dbReference>
<feature type="domain" description="Response regulatory" evidence="21">
    <location>
        <begin position="516"/>
        <end position="633"/>
    </location>
</feature>
<dbReference type="CDD" id="cd16922">
    <property type="entry name" value="HATPase_EvgS-ArcB-TorS-like"/>
    <property type="match status" value="1"/>
</dbReference>
<dbReference type="SUPFAM" id="SSF47226">
    <property type="entry name" value="Histidine-containing phosphotransfer domain, HPT domain"/>
    <property type="match status" value="1"/>
</dbReference>
<name>F5REJ7_METUF</name>
<dbReference type="SUPFAM" id="SSF52172">
    <property type="entry name" value="CheY-like"/>
    <property type="match status" value="1"/>
</dbReference>
<dbReference type="RefSeq" id="WP_008062591.1">
    <property type="nucleotide sequence ID" value="NZ_AFHG01000052.1"/>
</dbReference>
<dbReference type="InterPro" id="IPR036890">
    <property type="entry name" value="HATPase_C_sf"/>
</dbReference>
<dbReference type="InterPro" id="IPR011006">
    <property type="entry name" value="CheY-like_superfamily"/>
</dbReference>
<dbReference type="SUPFAM" id="SSF55874">
    <property type="entry name" value="ATPase domain of HSP90 chaperone/DNA topoisomerase II/histidine kinase"/>
    <property type="match status" value="1"/>
</dbReference>
<dbReference type="InterPro" id="IPR005467">
    <property type="entry name" value="His_kinase_dom"/>
</dbReference>
<evidence type="ECO:0000313" key="24">
    <source>
        <dbReference type="EMBL" id="EGK71325.1"/>
    </source>
</evidence>
<dbReference type="InterPro" id="IPR033463">
    <property type="entry name" value="sCache_3"/>
</dbReference>
<dbReference type="OrthoDB" id="8552871at2"/>
<keyword evidence="12" id="KW-0902">Two-component regulatory system</keyword>
<dbReference type="CDD" id="cd17546">
    <property type="entry name" value="REC_hyHK_CKI1_RcsC-like"/>
    <property type="match status" value="1"/>
</dbReference>
<evidence type="ECO:0000259" key="21">
    <source>
        <dbReference type="PROSITE" id="PS50110"/>
    </source>
</evidence>
<dbReference type="InterPro" id="IPR036097">
    <property type="entry name" value="HisK_dim/P_sf"/>
</dbReference>
<evidence type="ECO:0000256" key="9">
    <source>
        <dbReference type="ARBA" id="ARBA00022777"/>
    </source>
</evidence>
<dbReference type="SMART" id="SM00448">
    <property type="entry name" value="REC"/>
    <property type="match status" value="1"/>
</dbReference>
<evidence type="ECO:0000256" key="18">
    <source>
        <dbReference type="SAM" id="Coils"/>
    </source>
</evidence>
<dbReference type="InterPro" id="IPR029151">
    <property type="entry name" value="Sensor-like_sf"/>
</dbReference>
<evidence type="ECO:0000256" key="8">
    <source>
        <dbReference type="ARBA" id="ARBA00022741"/>
    </source>
</evidence>
<dbReference type="InterPro" id="IPR001789">
    <property type="entry name" value="Sig_transdc_resp-reg_receiver"/>
</dbReference>
<comment type="catalytic activity">
    <reaction evidence="1">
        <text>ATP + protein L-histidine = ADP + protein N-phospho-L-histidine.</text>
        <dbReference type="EC" id="2.7.13.3"/>
    </reaction>
</comment>
<evidence type="ECO:0000259" key="23">
    <source>
        <dbReference type="PROSITE" id="PS50894"/>
    </source>
</evidence>
<dbReference type="PRINTS" id="PR00344">
    <property type="entry name" value="BCTRLSENSOR"/>
</dbReference>
<dbReference type="SMART" id="SM00304">
    <property type="entry name" value="HAMP"/>
    <property type="match status" value="1"/>
</dbReference>
<dbReference type="SMART" id="SM00387">
    <property type="entry name" value="HATPase_c"/>
    <property type="match status" value="1"/>
</dbReference>
<dbReference type="Pfam" id="PF00072">
    <property type="entry name" value="Response_reg"/>
    <property type="match status" value="1"/>
</dbReference>
<dbReference type="CDD" id="cd06225">
    <property type="entry name" value="HAMP"/>
    <property type="match status" value="1"/>
</dbReference>
<evidence type="ECO:0000256" key="11">
    <source>
        <dbReference type="ARBA" id="ARBA00022989"/>
    </source>
</evidence>
<dbReference type="FunFam" id="1.10.287.130:FF:000004">
    <property type="entry name" value="Ethylene receptor 1"/>
    <property type="match status" value="1"/>
</dbReference>
<dbReference type="PROSITE" id="PS50109">
    <property type="entry name" value="HIS_KIN"/>
    <property type="match status" value="1"/>
</dbReference>
<dbReference type="Gene3D" id="6.10.340.10">
    <property type="match status" value="1"/>
</dbReference>
<dbReference type="AlphaFoldDB" id="F5REJ7"/>
<dbReference type="Pfam" id="PF00672">
    <property type="entry name" value="HAMP"/>
    <property type="match status" value="1"/>
</dbReference>
<evidence type="ECO:0000256" key="16">
    <source>
        <dbReference type="PROSITE-ProRule" id="PRU00110"/>
    </source>
</evidence>
<feature type="domain" description="HAMP" evidence="22">
    <location>
        <begin position="193"/>
        <end position="246"/>
    </location>
</feature>
<protein>
    <recommendedName>
        <fullName evidence="15">Virulence sensor protein BvgS</fullName>
        <ecNumber evidence="3">2.7.13.3</ecNumber>
    </recommendedName>
</protein>
<dbReference type="SUPFAM" id="SSF103190">
    <property type="entry name" value="Sensory domain-like"/>
    <property type="match status" value="1"/>
</dbReference>
<dbReference type="PROSITE" id="PS50894">
    <property type="entry name" value="HPT"/>
    <property type="match status" value="1"/>
</dbReference>
<dbReference type="InterPro" id="IPR003594">
    <property type="entry name" value="HATPase_dom"/>
</dbReference>
<proteinExistence type="predicted"/>
<accession>F5REJ7</accession>
<dbReference type="InterPro" id="IPR004358">
    <property type="entry name" value="Sig_transdc_His_kin-like_C"/>
</dbReference>
<dbReference type="Gene3D" id="3.30.565.10">
    <property type="entry name" value="Histidine kinase-like ATPase, C-terminal domain"/>
    <property type="match status" value="1"/>
</dbReference>
<comment type="function">
    <text evidence="14">Member of the two-component regulatory system BvgS/BvgA. Phosphorylates BvgA via a four-step phosphorelay in response to environmental signals.</text>
</comment>
<evidence type="ECO:0000256" key="6">
    <source>
        <dbReference type="ARBA" id="ARBA00022679"/>
    </source>
</evidence>
<dbReference type="Pfam" id="PF02518">
    <property type="entry name" value="HATPase_c"/>
    <property type="match status" value="1"/>
</dbReference>
<evidence type="ECO:0000256" key="13">
    <source>
        <dbReference type="ARBA" id="ARBA00023136"/>
    </source>
</evidence>
<evidence type="ECO:0000256" key="19">
    <source>
        <dbReference type="SAM" id="Phobius"/>
    </source>
</evidence>
<dbReference type="EC" id="2.7.13.3" evidence="3"/>
<evidence type="ECO:0000256" key="14">
    <source>
        <dbReference type="ARBA" id="ARBA00058004"/>
    </source>
</evidence>
<dbReference type="GO" id="GO:0005524">
    <property type="term" value="F:ATP binding"/>
    <property type="evidence" value="ECO:0007669"/>
    <property type="project" value="UniProtKB-KW"/>
</dbReference>
<evidence type="ECO:0000256" key="17">
    <source>
        <dbReference type="PROSITE-ProRule" id="PRU00169"/>
    </source>
</evidence>
<dbReference type="Pfam" id="PF00512">
    <property type="entry name" value="HisKA"/>
    <property type="match status" value="1"/>
</dbReference>
<keyword evidence="25" id="KW-1185">Reference proteome</keyword>
<evidence type="ECO:0000256" key="7">
    <source>
        <dbReference type="ARBA" id="ARBA00022692"/>
    </source>
</evidence>
<feature type="modified residue" description="Phosphohistidine" evidence="16">
    <location>
        <position position="694"/>
    </location>
</feature>
<evidence type="ECO:0000313" key="25">
    <source>
        <dbReference type="Proteomes" id="UP000005019"/>
    </source>
</evidence>
<dbReference type="Pfam" id="PF01627">
    <property type="entry name" value="Hpt"/>
    <property type="match status" value="1"/>
</dbReference>
<comment type="caution">
    <text evidence="24">The sequence shown here is derived from an EMBL/GenBank/DDBJ whole genome shotgun (WGS) entry which is preliminary data.</text>
</comment>
<dbReference type="InterPro" id="IPR036641">
    <property type="entry name" value="HPT_dom_sf"/>
</dbReference>
<sequence length="757" mass="81386">MKQSLRTRILFIASTVLVVAMVVNAITSSYVFTRKQTESHEMWAQAIGRVIGGQLERILYLGISLNALQGFERQCAEAVERNPDLSYAFVLSPQGEVLFHSAQRAGQPMPALSPTLRSALAAGRTSMPDAAGKSHAVSVPVIDPAGRKVADVVVGFRQEVIDSARNSLLLITTGVDVAVLATSMLLLFLVLSHFVIHPLSRMVKTLEAIRPGQAGSGRLAEDGGDELAVVARSVNRMLARIERHEVELRRERDAAAQADRAKSDFLAVMSHEIRTPMHAMLGMSEVLLRTQLDPRQTGYAERIRRSGRRLLSVINDILDFSKIEGGHMTLARNDFDLCALLDEAVDTVDASARERGLTLECDRPPEPVMVHGDAGRLMQILLNLLGNALKFTPEGTIRVRLKATAPALDAGGRMTRQVELSVEDSGIGVPQALHQRIFEPFTQGDGSITRRYGGSGLGLSIVARLVELMHGRIGLDSAPGAGTRIHITLPLEAARGTAPVAPPGRDLAPANTGGCRILLVEDDPVNQEVACALLEDARCQVVVAQDGARAVRLCAEQSFDLVLMDCHMPVMDGFTAARAIRDSERHGAHLPIIALTADVQPETRARCQDAGMDDYLAKPFDRRSLLELLVRWWPAAQPAPHAARPEPQAVDVPANAARLSRAAALFIADTPALIDRLDSAAQSGAHATLRELAHRLKSSSASVGALPLSALAAALEADATAPAADLDWSDRIPPLRAAFEQARSALQGHETAIQPGA</sequence>
<keyword evidence="7 19" id="KW-0812">Transmembrane</keyword>
<keyword evidence="10" id="KW-0067">ATP-binding</keyword>
<feature type="domain" description="Histidine kinase" evidence="20">
    <location>
        <begin position="268"/>
        <end position="493"/>
    </location>
</feature>
<evidence type="ECO:0000256" key="10">
    <source>
        <dbReference type="ARBA" id="ARBA00022840"/>
    </source>
</evidence>
<dbReference type="STRING" id="1000565.METUNv1_02715"/>
<dbReference type="SMART" id="SM00388">
    <property type="entry name" value="HisKA"/>
    <property type="match status" value="1"/>
</dbReference>
<keyword evidence="8" id="KW-0547">Nucleotide-binding</keyword>
<dbReference type="EMBL" id="AFHG01000052">
    <property type="protein sequence ID" value="EGK71325.1"/>
    <property type="molecule type" value="Genomic_DNA"/>
</dbReference>
<keyword evidence="18" id="KW-0175">Coiled coil</keyword>
<evidence type="ECO:0000256" key="1">
    <source>
        <dbReference type="ARBA" id="ARBA00000085"/>
    </source>
</evidence>
<feature type="modified residue" description="4-aspartylphosphate" evidence="17">
    <location>
        <position position="565"/>
    </location>
</feature>
<evidence type="ECO:0000256" key="4">
    <source>
        <dbReference type="ARBA" id="ARBA00022475"/>
    </source>
</evidence>
<keyword evidence="4" id="KW-1003">Cell membrane</keyword>
<dbReference type="PANTHER" id="PTHR45339">
    <property type="entry name" value="HYBRID SIGNAL TRANSDUCTION HISTIDINE KINASE J"/>
    <property type="match status" value="1"/>
</dbReference>
<dbReference type="PROSITE" id="PS50110">
    <property type="entry name" value="RESPONSE_REGULATORY"/>
    <property type="match status" value="1"/>
</dbReference>
<dbReference type="PROSITE" id="PS50885">
    <property type="entry name" value="HAMP"/>
    <property type="match status" value="1"/>
</dbReference>
<dbReference type="GO" id="GO:0000155">
    <property type="term" value="F:phosphorelay sensor kinase activity"/>
    <property type="evidence" value="ECO:0007669"/>
    <property type="project" value="InterPro"/>
</dbReference>
<organism evidence="24 25">
    <name type="scientific">Methyloversatilis universalis (strain ATCC BAA-1314 / DSM 25237 / JCM 13912 / CCUG 52030 / FAM5)</name>
    <dbReference type="NCBI Taxonomy" id="1000565"/>
    <lineage>
        <taxon>Bacteria</taxon>
        <taxon>Pseudomonadati</taxon>
        <taxon>Pseudomonadota</taxon>
        <taxon>Betaproteobacteria</taxon>
        <taxon>Nitrosomonadales</taxon>
        <taxon>Sterolibacteriaceae</taxon>
        <taxon>Methyloversatilis</taxon>
    </lineage>
</organism>
<dbReference type="Proteomes" id="UP000005019">
    <property type="component" value="Unassembled WGS sequence"/>
</dbReference>
<keyword evidence="11 19" id="KW-1133">Transmembrane helix</keyword>
<evidence type="ECO:0000256" key="3">
    <source>
        <dbReference type="ARBA" id="ARBA00012438"/>
    </source>
</evidence>
<dbReference type="InterPro" id="IPR003661">
    <property type="entry name" value="HisK_dim/P_dom"/>
</dbReference>
<dbReference type="eggNOG" id="COG2205">
    <property type="taxonomic scope" value="Bacteria"/>
</dbReference>
<feature type="domain" description="HPt" evidence="23">
    <location>
        <begin position="655"/>
        <end position="749"/>
    </location>
</feature>
<reference evidence="24 25" key="1">
    <citation type="journal article" date="2011" name="J. Bacteriol.">
        <title>Genome sequence of Methyloversatilis universalis FAM5T, a methylotrophic representative of the order Rhodocyclales.</title>
        <authorList>
            <person name="Kittichotirat W."/>
            <person name="Good N.M."/>
            <person name="Hall R."/>
            <person name="Bringel F."/>
            <person name="Lajus A."/>
            <person name="Medigue C."/>
            <person name="Smalley N.E."/>
            <person name="Beck D."/>
            <person name="Bumgarner R."/>
            <person name="Vuilleumier S."/>
            <person name="Kalyuzhnaya M.G."/>
        </authorList>
    </citation>
    <scope>NUCLEOTIDE SEQUENCE [LARGE SCALE GENOMIC DNA]</scope>
    <source>
        <strain evidence="25">ATCC BAA-1314 / JCM 13912 / FAM5</strain>
    </source>
</reference>
<dbReference type="PANTHER" id="PTHR45339:SF1">
    <property type="entry name" value="HYBRID SIGNAL TRANSDUCTION HISTIDINE KINASE J"/>
    <property type="match status" value="1"/>
</dbReference>
<evidence type="ECO:0000256" key="2">
    <source>
        <dbReference type="ARBA" id="ARBA00004651"/>
    </source>
</evidence>
<dbReference type="Gene3D" id="1.20.120.160">
    <property type="entry name" value="HPT domain"/>
    <property type="match status" value="1"/>
</dbReference>
<dbReference type="InterPro" id="IPR008207">
    <property type="entry name" value="Sig_transdc_His_kin_Hpt_dom"/>
</dbReference>
<keyword evidence="6" id="KW-0808">Transferase</keyword>
<dbReference type="SUPFAM" id="SSF47384">
    <property type="entry name" value="Homodimeric domain of signal transducing histidine kinase"/>
    <property type="match status" value="1"/>
</dbReference>
<keyword evidence="9 24" id="KW-0418">Kinase</keyword>
<evidence type="ECO:0000256" key="5">
    <source>
        <dbReference type="ARBA" id="ARBA00022553"/>
    </source>
</evidence>
<evidence type="ECO:0000256" key="12">
    <source>
        <dbReference type="ARBA" id="ARBA00023012"/>
    </source>
</evidence>
<evidence type="ECO:0000259" key="22">
    <source>
        <dbReference type="PROSITE" id="PS50885"/>
    </source>
</evidence>
<dbReference type="CDD" id="cd00082">
    <property type="entry name" value="HisKA"/>
    <property type="match status" value="1"/>
</dbReference>
<evidence type="ECO:0000259" key="20">
    <source>
        <dbReference type="PROSITE" id="PS50109"/>
    </source>
</evidence>
<gene>
    <name evidence="24" type="ORF">METUNv1_02715</name>
</gene>
<feature type="transmembrane region" description="Helical" evidence="19">
    <location>
        <begin position="168"/>
        <end position="196"/>
    </location>
</feature>